<evidence type="ECO:0000313" key="2">
    <source>
        <dbReference type="Proteomes" id="UP000694844"/>
    </source>
</evidence>
<dbReference type="CDD" id="cd23659">
    <property type="entry name" value="USP_At3g01520-like"/>
    <property type="match status" value="1"/>
</dbReference>
<feature type="domain" description="UspA" evidence="1">
    <location>
        <begin position="24"/>
        <end position="163"/>
    </location>
</feature>
<evidence type="ECO:0000259" key="1">
    <source>
        <dbReference type="Pfam" id="PF00582"/>
    </source>
</evidence>
<dbReference type="PRINTS" id="PR01438">
    <property type="entry name" value="UNVRSLSTRESS"/>
</dbReference>
<dbReference type="InterPro" id="IPR014729">
    <property type="entry name" value="Rossmann-like_a/b/a_fold"/>
</dbReference>
<dbReference type="PANTHER" id="PTHR46989">
    <property type="entry name" value="USP DOMAIN-CONTAINING PROTEIN"/>
    <property type="match status" value="1"/>
</dbReference>
<dbReference type="InterPro" id="IPR006015">
    <property type="entry name" value="Universal_stress_UspA"/>
</dbReference>
<dbReference type="InterPro" id="IPR006016">
    <property type="entry name" value="UspA"/>
</dbReference>
<dbReference type="Gene3D" id="3.40.50.620">
    <property type="entry name" value="HUPs"/>
    <property type="match status" value="1"/>
</dbReference>
<reference evidence="3" key="1">
    <citation type="submission" date="2025-08" db="UniProtKB">
        <authorList>
            <consortium name="RefSeq"/>
        </authorList>
    </citation>
    <scope>IDENTIFICATION</scope>
    <source>
        <tissue evidence="3">Whole sample</tissue>
    </source>
</reference>
<dbReference type="OrthoDB" id="843225at2759"/>
<dbReference type="RefSeq" id="XP_022297833.1">
    <property type="nucleotide sequence ID" value="XM_022442125.1"/>
</dbReference>
<keyword evidence="2" id="KW-1185">Reference proteome</keyword>
<dbReference type="KEGG" id="cvn:111107130"/>
<gene>
    <name evidence="3" type="primary">LOC111107130</name>
</gene>
<organism evidence="2 3">
    <name type="scientific">Crassostrea virginica</name>
    <name type="common">Eastern oyster</name>
    <dbReference type="NCBI Taxonomy" id="6565"/>
    <lineage>
        <taxon>Eukaryota</taxon>
        <taxon>Metazoa</taxon>
        <taxon>Spiralia</taxon>
        <taxon>Lophotrochozoa</taxon>
        <taxon>Mollusca</taxon>
        <taxon>Bivalvia</taxon>
        <taxon>Autobranchia</taxon>
        <taxon>Pteriomorphia</taxon>
        <taxon>Ostreida</taxon>
        <taxon>Ostreoidea</taxon>
        <taxon>Ostreidae</taxon>
        <taxon>Crassostrea</taxon>
    </lineage>
</organism>
<name>A0A8B8B439_CRAVI</name>
<dbReference type="Proteomes" id="UP000694844">
    <property type="component" value="Chromosome 8"/>
</dbReference>
<sequence length="167" mass="18833">MFKKISGFRKMLAEYIANALSEKHTIVMAIDPSRDSERAFDWYVTNFHKPGNKVILLHVPESYINATTMSPGRVMELQRESDGKTSDLKQKFIDKASKLGIEAEFRVENADKPGHAIVDVAQKENATFVVTGTRGMGKFRRTIMGSVSDFVVHHAHCPVLVCRHKDK</sequence>
<accession>A0A8B8B439</accession>
<dbReference type="PANTHER" id="PTHR46989:SF3">
    <property type="entry name" value="USPA DOMAIN-CONTAINING PROTEIN"/>
    <property type="match status" value="1"/>
</dbReference>
<evidence type="ECO:0000313" key="3">
    <source>
        <dbReference type="RefSeq" id="XP_022297833.1"/>
    </source>
</evidence>
<dbReference type="Pfam" id="PF00582">
    <property type="entry name" value="Usp"/>
    <property type="match status" value="1"/>
</dbReference>
<dbReference type="GeneID" id="111107130"/>
<protein>
    <submittedName>
        <fullName evidence="3">Universal stress protein A-like protein isoform X1</fullName>
    </submittedName>
</protein>
<dbReference type="AlphaFoldDB" id="A0A8B8B439"/>
<dbReference type="SUPFAM" id="SSF52402">
    <property type="entry name" value="Adenine nucleotide alpha hydrolases-like"/>
    <property type="match status" value="1"/>
</dbReference>
<proteinExistence type="predicted"/>